<comment type="similarity">
    <text evidence="3">Belongs to the band 7/mec-2 family. Flotillin subfamily.</text>
</comment>
<evidence type="ECO:0000259" key="7">
    <source>
        <dbReference type="SMART" id="SM00244"/>
    </source>
</evidence>
<evidence type="ECO:0000313" key="8">
    <source>
        <dbReference type="EMBL" id="MEJ8853457.1"/>
    </source>
</evidence>
<keyword evidence="6" id="KW-0812">Transmembrane</keyword>
<organism evidence="8 9">
    <name type="scientific">Variovorax robiniae</name>
    <dbReference type="NCBI Taxonomy" id="1836199"/>
    <lineage>
        <taxon>Bacteria</taxon>
        <taxon>Pseudomonadati</taxon>
        <taxon>Pseudomonadota</taxon>
        <taxon>Betaproteobacteria</taxon>
        <taxon>Burkholderiales</taxon>
        <taxon>Comamonadaceae</taxon>
        <taxon>Variovorax</taxon>
    </lineage>
</organism>
<feature type="transmembrane region" description="Helical" evidence="6">
    <location>
        <begin position="6"/>
        <end position="32"/>
    </location>
</feature>
<dbReference type="Pfam" id="PF01145">
    <property type="entry name" value="Band_7"/>
    <property type="match status" value="1"/>
</dbReference>
<evidence type="ECO:0000313" key="9">
    <source>
        <dbReference type="Proteomes" id="UP001367030"/>
    </source>
</evidence>
<evidence type="ECO:0000256" key="5">
    <source>
        <dbReference type="ARBA" id="ARBA00023136"/>
    </source>
</evidence>
<sequence>MSGAQFGSFILGLIVVAIVVAIAVWLLHWLYLRSSKERAFVRTGLGGQKVVLGGGAFVLPIVHDVIPVNMNTLRLEVSRGRDKALITRDRMRVDVIAEFYVRVATSEEAVAAAAQTLGLRTMEPEQLKELVEGKFVDALRTAAAEMTMEELHEKRGAYVKRVRDAVAEDLTKNGLELEAASLTQLDQTGMEFFNPSNAFDAEGLTRLTEQIEHRKKQRNDVEQDTLIAIRNKNLEAEKLSLDIDRESEHARLAQQRELEMARARQRAEVSTERAQREQEAENAQIVAKQSIDTARIRSEQTIEEGRIGKERAIQSAEIERRTSLELAEQQRAISVARESKAQSEAVAEAEAARALAVSAEEKVFTAREVEMAERKKAIDLIAAAQIAERDALRLTSSAQAESDASTARGAAVRAQAEADADAEKIRSMAMRVRAEIEADAARMMNEAHNMLTPEARMSALRMKLVEKAEAIIRESVRPMERIESIKIMHVDGLGGSQGGGSVNGEGGGFADGMVNSALRFRAQAPLVDQLLREIGIEGGDIQRLVGDASGSQAALPAAVKKE</sequence>
<name>A0ABU8X110_9BURK</name>
<dbReference type="PANTHER" id="PTHR13806:SF31">
    <property type="entry name" value="FLOTILLIN-LIKE PROTEIN 1-RELATED"/>
    <property type="match status" value="1"/>
</dbReference>
<dbReference type="InterPro" id="IPR027705">
    <property type="entry name" value="Flotillin_fam"/>
</dbReference>
<comment type="caution">
    <text evidence="8">The sequence shown here is derived from an EMBL/GenBank/DDBJ whole genome shotgun (WGS) entry which is preliminary data.</text>
</comment>
<keyword evidence="4" id="KW-1003">Cell membrane</keyword>
<reference evidence="8 9" key="1">
    <citation type="submission" date="2024-03" db="EMBL/GenBank/DDBJ databases">
        <title>Novel species of the genus Variovorax.</title>
        <authorList>
            <person name="Liu Q."/>
            <person name="Xin Y.-H."/>
        </authorList>
    </citation>
    <scope>NUCLEOTIDE SEQUENCE [LARGE SCALE GENOMIC DNA]</scope>
    <source>
        <strain evidence="8 9">KACC 18901</strain>
    </source>
</reference>
<accession>A0ABU8X110</accession>
<dbReference type="SUPFAM" id="SSF117892">
    <property type="entry name" value="Band 7/SPFH domain"/>
    <property type="match status" value="1"/>
</dbReference>
<evidence type="ECO:0000256" key="4">
    <source>
        <dbReference type="ARBA" id="ARBA00022475"/>
    </source>
</evidence>
<keyword evidence="5 6" id="KW-0472">Membrane</keyword>
<protein>
    <submittedName>
        <fullName evidence="8">Flotillin domain-containing protein</fullName>
    </submittedName>
</protein>
<dbReference type="Gene3D" id="3.30.479.30">
    <property type="entry name" value="Band 7 domain"/>
    <property type="match status" value="1"/>
</dbReference>
<evidence type="ECO:0000256" key="2">
    <source>
        <dbReference type="ARBA" id="ARBA00004236"/>
    </source>
</evidence>
<dbReference type="InterPro" id="IPR001107">
    <property type="entry name" value="Band_7"/>
</dbReference>
<dbReference type="Proteomes" id="UP001367030">
    <property type="component" value="Unassembled WGS sequence"/>
</dbReference>
<dbReference type="InterPro" id="IPR031905">
    <property type="entry name" value="Flotillin_C"/>
</dbReference>
<feature type="domain" description="Band 7" evidence="7">
    <location>
        <begin position="28"/>
        <end position="197"/>
    </location>
</feature>
<comment type="subcellular location">
    <subcellularLocation>
        <location evidence="2">Cell membrane</location>
    </subcellularLocation>
    <subcellularLocation>
        <location evidence="1">Membrane</location>
        <topology evidence="1">Single-pass membrane protein</topology>
    </subcellularLocation>
</comment>
<evidence type="ECO:0000256" key="1">
    <source>
        <dbReference type="ARBA" id="ARBA00004167"/>
    </source>
</evidence>
<dbReference type="RefSeq" id="WP_340333546.1">
    <property type="nucleotide sequence ID" value="NZ_JBBKZS010000001.1"/>
</dbReference>
<evidence type="ECO:0000256" key="3">
    <source>
        <dbReference type="ARBA" id="ARBA00007161"/>
    </source>
</evidence>
<keyword evidence="9" id="KW-1185">Reference proteome</keyword>
<keyword evidence="6" id="KW-1133">Transmembrane helix</keyword>
<evidence type="ECO:0000256" key="6">
    <source>
        <dbReference type="SAM" id="Phobius"/>
    </source>
</evidence>
<dbReference type="EMBL" id="JBBKZS010000001">
    <property type="protein sequence ID" value="MEJ8853457.1"/>
    <property type="molecule type" value="Genomic_DNA"/>
</dbReference>
<proteinExistence type="inferred from homology"/>
<dbReference type="InterPro" id="IPR036013">
    <property type="entry name" value="Band_7/SPFH_dom_sf"/>
</dbReference>
<gene>
    <name evidence="8" type="ORF">WKW79_02695</name>
</gene>
<dbReference type="Pfam" id="PF15975">
    <property type="entry name" value="Flot"/>
    <property type="match status" value="1"/>
</dbReference>
<dbReference type="SMART" id="SM00244">
    <property type="entry name" value="PHB"/>
    <property type="match status" value="1"/>
</dbReference>
<dbReference type="PANTHER" id="PTHR13806">
    <property type="entry name" value="FLOTILLIN-RELATED"/>
    <property type="match status" value="1"/>
</dbReference>
<dbReference type="CDD" id="cd03399">
    <property type="entry name" value="SPFH_flotillin"/>
    <property type="match status" value="1"/>
</dbReference>